<feature type="transmembrane region" description="Helical" evidence="1">
    <location>
        <begin position="131"/>
        <end position="151"/>
    </location>
</feature>
<dbReference type="InterPro" id="IPR013869">
    <property type="entry name" value="DUF1757"/>
</dbReference>
<reference evidence="2 3" key="1">
    <citation type="journal article" date="2018" name="Sci. Rep.">
        <title>Raphidocelis subcapitata (=Pseudokirchneriella subcapitata) provides an insight into genome evolution and environmental adaptations in the Sphaeropleales.</title>
        <authorList>
            <person name="Suzuki S."/>
            <person name="Yamaguchi H."/>
            <person name="Nakajima N."/>
            <person name="Kawachi M."/>
        </authorList>
    </citation>
    <scope>NUCLEOTIDE SEQUENCE [LARGE SCALE GENOMIC DNA]</scope>
    <source>
        <strain evidence="2 3">NIES-35</strain>
    </source>
</reference>
<protein>
    <submittedName>
        <fullName evidence="2">Uncharacterized protein</fullName>
    </submittedName>
</protein>
<dbReference type="InParanoid" id="A0A2V0PGZ4"/>
<dbReference type="Proteomes" id="UP000247498">
    <property type="component" value="Unassembled WGS sequence"/>
</dbReference>
<feature type="transmembrane region" description="Helical" evidence="1">
    <location>
        <begin position="100"/>
        <end position="119"/>
    </location>
</feature>
<comment type="caution">
    <text evidence="2">The sequence shown here is derived from an EMBL/GenBank/DDBJ whole genome shotgun (WGS) entry which is preliminary data.</text>
</comment>
<evidence type="ECO:0000313" key="2">
    <source>
        <dbReference type="EMBL" id="GBF97190.1"/>
    </source>
</evidence>
<name>A0A2V0PGZ4_9CHLO</name>
<dbReference type="AlphaFoldDB" id="A0A2V0PGZ4"/>
<sequence length="168" mass="17438">MADDYKPEYVEIQLIGHAAQKGYQAGSLLGLFAGVPIAAVRKGGLSALSAELVTSAAGYTALGGLGLSLLLYAGKRLNIDREGVTDRVYRLHYNASQQRVDSFTAVGSTAGLAAAAYFLHQGQSGKHPPAIGLVGGAAVGCALGVVAHLLTRPAEQATPNRMLDQLRH</sequence>
<evidence type="ECO:0000313" key="3">
    <source>
        <dbReference type="Proteomes" id="UP000247498"/>
    </source>
</evidence>
<evidence type="ECO:0000256" key="1">
    <source>
        <dbReference type="SAM" id="Phobius"/>
    </source>
</evidence>
<gene>
    <name evidence="2" type="ORF">Rsub_10051</name>
</gene>
<dbReference type="EMBL" id="BDRX01000094">
    <property type="protein sequence ID" value="GBF97190.1"/>
    <property type="molecule type" value="Genomic_DNA"/>
</dbReference>
<keyword evidence="1" id="KW-0812">Transmembrane</keyword>
<organism evidence="2 3">
    <name type="scientific">Raphidocelis subcapitata</name>
    <dbReference type="NCBI Taxonomy" id="307507"/>
    <lineage>
        <taxon>Eukaryota</taxon>
        <taxon>Viridiplantae</taxon>
        <taxon>Chlorophyta</taxon>
        <taxon>core chlorophytes</taxon>
        <taxon>Chlorophyceae</taxon>
        <taxon>CS clade</taxon>
        <taxon>Sphaeropleales</taxon>
        <taxon>Selenastraceae</taxon>
        <taxon>Raphidocelis</taxon>
    </lineage>
</organism>
<keyword evidence="1" id="KW-0472">Membrane</keyword>
<accession>A0A2V0PGZ4</accession>
<feature type="transmembrane region" description="Helical" evidence="1">
    <location>
        <begin position="52"/>
        <end position="73"/>
    </location>
</feature>
<keyword evidence="1" id="KW-1133">Transmembrane helix</keyword>
<dbReference type="Pfam" id="PF08560">
    <property type="entry name" value="DUF1757"/>
    <property type="match status" value="1"/>
</dbReference>
<dbReference type="OrthoDB" id="544298at2759"/>
<keyword evidence="3" id="KW-1185">Reference proteome</keyword>
<proteinExistence type="predicted"/>